<protein>
    <submittedName>
        <fullName evidence="1">Uncharacterized protein</fullName>
    </submittedName>
</protein>
<organism evidence="1 2">
    <name type="scientific">Kyrpidia spormannii</name>
    <dbReference type="NCBI Taxonomy" id="2055160"/>
    <lineage>
        <taxon>Bacteria</taxon>
        <taxon>Bacillati</taxon>
        <taxon>Bacillota</taxon>
        <taxon>Bacilli</taxon>
        <taxon>Bacillales</taxon>
        <taxon>Alicyclobacillaceae</taxon>
        <taxon>Kyrpidia</taxon>
    </lineage>
</organism>
<proteinExistence type="predicted"/>
<dbReference type="EMBL" id="LR792684">
    <property type="protein sequence ID" value="CAB3395557.1"/>
    <property type="molecule type" value="Genomic_DNA"/>
</dbReference>
<name>A0ACA8ZDX7_9BACL</name>
<keyword evidence="2" id="KW-1185">Reference proteome</keyword>
<accession>A0ACA8ZDX7</accession>
<evidence type="ECO:0000313" key="1">
    <source>
        <dbReference type="EMBL" id="CAB3395557.1"/>
    </source>
</evidence>
<evidence type="ECO:0000313" key="2">
    <source>
        <dbReference type="Proteomes" id="UP000501793"/>
    </source>
</evidence>
<reference evidence="1" key="1">
    <citation type="submission" date="2020-04" db="EMBL/GenBank/DDBJ databases">
        <authorList>
            <person name="Hogendoorn C."/>
        </authorList>
    </citation>
    <scope>NUCLEOTIDE SEQUENCE</scope>
    <source>
        <strain evidence="1">FAVT5</strain>
    </source>
</reference>
<gene>
    <name evidence="1" type="ORF">FAVT5_3446</name>
</gene>
<dbReference type="Proteomes" id="UP000501793">
    <property type="component" value="Chromosome"/>
</dbReference>
<sequence length="70" mass="7828">MKQMYMFQVTVKGRSAHTQPPIEHHPAALTEATIVLKSLEQSDIMKGHRTRLLPGAVPPRSLIQGRREVG</sequence>